<gene>
    <name evidence="1" type="ordered locus">Mmc1_1713</name>
</gene>
<dbReference type="RefSeq" id="WP_011713370.1">
    <property type="nucleotide sequence ID" value="NC_008576.1"/>
</dbReference>
<reference evidence="1 2" key="2">
    <citation type="journal article" date="2012" name="Int. J. Syst. Evol. Microbiol.">
        <title>Magnetococcus marinus gen. nov., sp. nov., a marine, magnetotactic bacterium that represents a novel lineage (Magnetococcaceae fam. nov.; Magnetococcales ord. nov.) at the base of the Alphaproteobacteria.</title>
        <authorList>
            <person name="Bazylinski D.A."/>
            <person name="Williams T.J."/>
            <person name="Lefevre C.T."/>
            <person name="Berg R.J."/>
            <person name="Zhang C.L."/>
            <person name="Bowser S.S."/>
            <person name="Dean A.J."/>
            <person name="Beveridge T.J."/>
        </authorList>
    </citation>
    <scope>NUCLEOTIDE SEQUENCE [LARGE SCALE GENOMIC DNA]</scope>
    <source>
        <strain evidence="2">ATCC BAA-1437 / JCM 17883 / MC-1</strain>
    </source>
</reference>
<reference evidence="2" key="1">
    <citation type="journal article" date="2009" name="Appl. Environ. Microbiol.">
        <title>Complete genome sequence of the chemolithoautotrophic marine magnetotactic coccus strain MC-1.</title>
        <authorList>
            <person name="Schubbe S."/>
            <person name="Williams T.J."/>
            <person name="Xie G."/>
            <person name="Kiss H.E."/>
            <person name="Brettin T.S."/>
            <person name="Martinez D."/>
            <person name="Ross C.A."/>
            <person name="Schuler D."/>
            <person name="Cox B.L."/>
            <person name="Nealson K.H."/>
            <person name="Bazylinski D.A."/>
        </authorList>
    </citation>
    <scope>NUCLEOTIDE SEQUENCE [LARGE SCALE GENOMIC DNA]</scope>
    <source>
        <strain evidence="2">ATCC BAA-1437 / JCM 17883 / MC-1</strain>
    </source>
</reference>
<accession>A0L8C9</accession>
<sequence length="100" mass="10976">MKRQSGTGWRGCLAACSSDRGVYRPTLSGLVRVSKAGPGVLVGLRAMFDETHHLGSALIAEQAAQVRLLPMALLQRWQHQDPQSDIAFQEGMLRGRHQPL</sequence>
<dbReference type="HOGENOM" id="CLU_2302472_0_0_5"/>
<dbReference type="EMBL" id="CP000471">
    <property type="protein sequence ID" value="ABK44222.1"/>
    <property type="molecule type" value="Genomic_DNA"/>
</dbReference>
<organism evidence="1 2">
    <name type="scientific">Magnetococcus marinus (strain ATCC BAA-1437 / JCM 17883 / MC-1)</name>
    <dbReference type="NCBI Taxonomy" id="156889"/>
    <lineage>
        <taxon>Bacteria</taxon>
        <taxon>Pseudomonadati</taxon>
        <taxon>Pseudomonadota</taxon>
        <taxon>Magnetococcia</taxon>
        <taxon>Magnetococcales</taxon>
        <taxon>Magnetococcaceae</taxon>
        <taxon>Magnetococcus</taxon>
    </lineage>
</organism>
<name>A0L8C9_MAGMM</name>
<dbReference type="Proteomes" id="UP000002586">
    <property type="component" value="Chromosome"/>
</dbReference>
<keyword evidence="2" id="KW-1185">Reference proteome</keyword>
<evidence type="ECO:0000313" key="1">
    <source>
        <dbReference type="EMBL" id="ABK44222.1"/>
    </source>
</evidence>
<protein>
    <submittedName>
        <fullName evidence="1">Uncharacterized protein</fullName>
    </submittedName>
</protein>
<dbReference type="AlphaFoldDB" id="A0L8C9"/>
<evidence type="ECO:0000313" key="2">
    <source>
        <dbReference type="Proteomes" id="UP000002586"/>
    </source>
</evidence>
<dbReference type="KEGG" id="mgm:Mmc1_1713"/>
<proteinExistence type="predicted"/>